<comment type="caution">
    <text evidence="1">The sequence shown here is derived from an EMBL/GenBank/DDBJ whole genome shotgun (WGS) entry which is preliminary data.</text>
</comment>
<accession>A0A8J3QIG7</accession>
<gene>
    <name evidence="1" type="ORF">Rhe02_83620</name>
</gene>
<evidence type="ECO:0000313" key="1">
    <source>
        <dbReference type="EMBL" id="GIH10295.1"/>
    </source>
</evidence>
<sequence length="113" mass="12484">MRLMLNTTGFMYLVTTEAEPKLDDRRIQRVERDSGKPMWVTQFCAMGPDKGGSIISVTTAGQRPEVRRGEWATPVGLEAVEWKLKDGRTGLSYKAEDINAAVSTANKARQPAA</sequence>
<evidence type="ECO:0000313" key="2">
    <source>
        <dbReference type="Proteomes" id="UP000612899"/>
    </source>
</evidence>
<reference evidence="1" key="1">
    <citation type="submission" date="2021-01" db="EMBL/GenBank/DDBJ databases">
        <title>Whole genome shotgun sequence of Rhizocola hellebori NBRC 109834.</title>
        <authorList>
            <person name="Komaki H."/>
            <person name="Tamura T."/>
        </authorList>
    </citation>
    <scope>NUCLEOTIDE SEQUENCE</scope>
    <source>
        <strain evidence="1">NBRC 109834</strain>
    </source>
</reference>
<dbReference type="RefSeq" id="WP_203914012.1">
    <property type="nucleotide sequence ID" value="NZ_BONY01000090.1"/>
</dbReference>
<name>A0A8J3QIG7_9ACTN</name>
<proteinExistence type="predicted"/>
<dbReference type="EMBL" id="BONY01000090">
    <property type="protein sequence ID" value="GIH10295.1"/>
    <property type="molecule type" value="Genomic_DNA"/>
</dbReference>
<keyword evidence="2" id="KW-1185">Reference proteome</keyword>
<organism evidence="1 2">
    <name type="scientific">Rhizocola hellebori</name>
    <dbReference type="NCBI Taxonomy" id="1392758"/>
    <lineage>
        <taxon>Bacteria</taxon>
        <taxon>Bacillati</taxon>
        <taxon>Actinomycetota</taxon>
        <taxon>Actinomycetes</taxon>
        <taxon>Micromonosporales</taxon>
        <taxon>Micromonosporaceae</taxon>
        <taxon>Rhizocola</taxon>
    </lineage>
</organism>
<dbReference type="AlphaFoldDB" id="A0A8J3QIG7"/>
<dbReference type="Proteomes" id="UP000612899">
    <property type="component" value="Unassembled WGS sequence"/>
</dbReference>
<protein>
    <submittedName>
        <fullName evidence="1">Uncharacterized protein</fullName>
    </submittedName>
</protein>